<sequence>MEKSSTIAPSYSKDKWKADSYALGRVRSQEKDLFSEVVNLEVEKHRQKIKSIQQKNLTANISSISSEENDGRELHLLTFPKENSSIKSTGVNYSRASQKWVGYITSIKETSFIARLKDLTNGGTDEETELDFNEISPDDKQLISLGAVFYWTIGKEMHNGQIKSESLIRFKRTPWQVQEFDEAMDAADDLYSGIEWD</sequence>
<evidence type="ECO:0000313" key="1">
    <source>
        <dbReference type="EMBL" id="QNF31308.1"/>
    </source>
</evidence>
<dbReference type="Proteomes" id="UP000515237">
    <property type="component" value="Plasmid unnamed2"/>
</dbReference>
<organism evidence="1 2">
    <name type="scientific">Adhaeribacter swui</name>
    <dbReference type="NCBI Taxonomy" id="2086471"/>
    <lineage>
        <taxon>Bacteria</taxon>
        <taxon>Pseudomonadati</taxon>
        <taxon>Bacteroidota</taxon>
        <taxon>Cytophagia</taxon>
        <taxon>Cytophagales</taxon>
        <taxon>Hymenobacteraceae</taxon>
        <taxon>Adhaeribacter</taxon>
    </lineage>
</organism>
<evidence type="ECO:0000313" key="2">
    <source>
        <dbReference type="Proteomes" id="UP000515237"/>
    </source>
</evidence>
<keyword evidence="1" id="KW-0614">Plasmid</keyword>
<dbReference type="AlphaFoldDB" id="A0A7G7G2C4"/>
<reference evidence="1 2" key="1">
    <citation type="journal article" date="2018" name="Int. J. Syst. Evol. Microbiol.">
        <title>Adhaeribacter swui sp. nov., isolated from wet mud.</title>
        <authorList>
            <person name="Kim D.U."/>
            <person name="Kim K.W."/>
            <person name="Kang M.S."/>
            <person name="Kim J.Y."/>
            <person name="Jang J.H."/>
            <person name="Kim M.K."/>
        </authorList>
    </citation>
    <scope>NUCLEOTIDE SEQUENCE [LARGE SCALE GENOMIC DNA]</scope>
    <source>
        <strain evidence="1 2">KCTC 52873</strain>
        <plasmid evidence="1">unnamed2</plasmid>
    </source>
</reference>
<dbReference type="KEGG" id="aswu:HUW51_00690"/>
<accession>A0A7G7G2C4</accession>
<protein>
    <submittedName>
        <fullName evidence="1">Uncharacterized protein</fullName>
    </submittedName>
</protein>
<geneLocation type="plasmid" evidence="1 2">
    <name>unnamed2</name>
</geneLocation>
<dbReference type="RefSeq" id="WP_185269974.1">
    <property type="nucleotide sequence ID" value="NZ_CP055155.1"/>
</dbReference>
<name>A0A7G7G2C4_9BACT</name>
<dbReference type="EMBL" id="CP055155">
    <property type="protein sequence ID" value="QNF31308.1"/>
    <property type="molecule type" value="Genomic_DNA"/>
</dbReference>
<proteinExistence type="predicted"/>
<gene>
    <name evidence="1" type="ORF">HUW51_00690</name>
</gene>
<keyword evidence="2" id="KW-1185">Reference proteome</keyword>